<accession>A0A1G9QNM0</accession>
<dbReference type="InterPro" id="IPR029057">
    <property type="entry name" value="PRTase-like"/>
</dbReference>
<comment type="similarity">
    <text evidence="3">Belongs to the UPRTase family.</text>
</comment>
<comment type="pathway">
    <text evidence="2">Pyrimidine metabolism; UMP biosynthesis via salvage pathway; UMP from uracil: step 1/1.</text>
</comment>
<evidence type="ECO:0000256" key="10">
    <source>
        <dbReference type="ARBA" id="ARBA00031082"/>
    </source>
</evidence>
<dbReference type="Proteomes" id="UP000198510">
    <property type="component" value="Unassembled WGS sequence"/>
</dbReference>
<feature type="domain" description="Phosphoribosyltransferase" evidence="15">
    <location>
        <begin position="11"/>
        <end position="213"/>
    </location>
</feature>
<sequence length="216" mass="24177">MSVFVLNKHASVANHFLAELRSKDIQRDRWRFRRNLERLGEVLAYELSKALPYDERKVTTPLGESEVQLMNTPPVLIPVLRAALPFYQGLLNFFDQADSGFIAAYRGVPHSDASFDIHMDYVAAPQIEDRVTLLIDPMLATGRSLVRAWETIHTYGQPKQLHVVAAIATQTGIDWVRQYLPEATIWTGAVDPTLNAKSYIVPGLGDAGDLAFGEKN</sequence>
<evidence type="ECO:0000256" key="13">
    <source>
        <dbReference type="ARBA" id="ARBA00072146"/>
    </source>
</evidence>
<organism evidence="16 17">
    <name type="scientific">Catalinimonas alkaloidigena</name>
    <dbReference type="NCBI Taxonomy" id="1075417"/>
    <lineage>
        <taxon>Bacteria</taxon>
        <taxon>Pseudomonadati</taxon>
        <taxon>Bacteroidota</taxon>
        <taxon>Cytophagia</taxon>
        <taxon>Cytophagales</taxon>
        <taxon>Catalimonadaceae</taxon>
        <taxon>Catalinimonas</taxon>
    </lineage>
</organism>
<dbReference type="EC" id="2.4.2.9" evidence="4"/>
<dbReference type="PANTHER" id="PTHR11608">
    <property type="entry name" value="BIFUNCTIONAL PROTEIN PYRR"/>
    <property type="match status" value="1"/>
</dbReference>
<gene>
    <name evidence="16" type="ORF">SAMN05421823_110227</name>
</gene>
<evidence type="ECO:0000256" key="5">
    <source>
        <dbReference type="ARBA" id="ARBA00022533"/>
    </source>
</evidence>
<evidence type="ECO:0000256" key="3">
    <source>
        <dbReference type="ARBA" id="ARBA00009516"/>
    </source>
</evidence>
<proteinExistence type="inferred from homology"/>
<keyword evidence="5" id="KW-0021">Allosteric enzyme</keyword>
<evidence type="ECO:0000313" key="16">
    <source>
        <dbReference type="EMBL" id="SDM12167.1"/>
    </source>
</evidence>
<reference evidence="16 17" key="1">
    <citation type="submission" date="2016-10" db="EMBL/GenBank/DDBJ databases">
        <authorList>
            <person name="de Groot N.N."/>
        </authorList>
    </citation>
    <scope>NUCLEOTIDE SEQUENCE [LARGE SCALE GENOMIC DNA]</scope>
    <source>
        <strain evidence="16 17">DSM 25186</strain>
    </source>
</reference>
<dbReference type="InterPro" id="IPR050137">
    <property type="entry name" value="PyrR_bifunctional"/>
</dbReference>
<dbReference type="GO" id="GO:0005525">
    <property type="term" value="F:GTP binding"/>
    <property type="evidence" value="ECO:0007669"/>
    <property type="project" value="UniProtKB-KW"/>
</dbReference>
<evidence type="ECO:0000256" key="14">
    <source>
        <dbReference type="ARBA" id="ARBA00079807"/>
    </source>
</evidence>
<evidence type="ECO:0000256" key="4">
    <source>
        <dbReference type="ARBA" id="ARBA00011894"/>
    </source>
</evidence>
<name>A0A1G9QNM0_9BACT</name>
<keyword evidence="9" id="KW-0342">GTP-binding</keyword>
<dbReference type="EMBL" id="FNFO01000010">
    <property type="protein sequence ID" value="SDM12167.1"/>
    <property type="molecule type" value="Genomic_DNA"/>
</dbReference>
<dbReference type="PANTHER" id="PTHR11608:SF0">
    <property type="entry name" value="BIFUNCTIONAL PROTEIN PYRR"/>
    <property type="match status" value="1"/>
</dbReference>
<keyword evidence="7 16" id="KW-0808">Transferase</keyword>
<evidence type="ECO:0000256" key="12">
    <source>
        <dbReference type="ARBA" id="ARBA00056901"/>
    </source>
</evidence>
<evidence type="ECO:0000256" key="6">
    <source>
        <dbReference type="ARBA" id="ARBA00022676"/>
    </source>
</evidence>
<evidence type="ECO:0000313" key="17">
    <source>
        <dbReference type="Proteomes" id="UP000198510"/>
    </source>
</evidence>
<evidence type="ECO:0000256" key="7">
    <source>
        <dbReference type="ARBA" id="ARBA00022679"/>
    </source>
</evidence>
<dbReference type="RefSeq" id="WP_089686336.1">
    <property type="nucleotide sequence ID" value="NZ_FNFO01000010.1"/>
</dbReference>
<comment type="function">
    <text evidence="12">Catalyzes the conversion of uracil and 5-phospho-alpha-D-ribose 1-diphosphate (PRPP) to UMP and diphosphate.</text>
</comment>
<dbReference type="GO" id="GO:0004845">
    <property type="term" value="F:uracil phosphoribosyltransferase activity"/>
    <property type="evidence" value="ECO:0007669"/>
    <property type="project" value="UniProtKB-EC"/>
</dbReference>
<evidence type="ECO:0000256" key="9">
    <source>
        <dbReference type="ARBA" id="ARBA00023134"/>
    </source>
</evidence>
<dbReference type="InterPro" id="IPR000836">
    <property type="entry name" value="PRTase_dom"/>
</dbReference>
<keyword evidence="17" id="KW-1185">Reference proteome</keyword>
<dbReference type="CDD" id="cd06223">
    <property type="entry name" value="PRTases_typeI"/>
    <property type="match status" value="1"/>
</dbReference>
<keyword evidence="6 16" id="KW-0328">Glycosyltransferase</keyword>
<protein>
    <recommendedName>
        <fullName evidence="13">Uracil phosphoribosyltransferase</fullName>
        <ecNumber evidence="4">2.4.2.9</ecNumber>
    </recommendedName>
    <alternativeName>
        <fullName evidence="10">UMP pyrophosphorylase</fullName>
    </alternativeName>
    <alternativeName>
        <fullName evidence="14">UPRTase</fullName>
    </alternativeName>
</protein>
<evidence type="ECO:0000256" key="1">
    <source>
        <dbReference type="ARBA" id="ARBA00001946"/>
    </source>
</evidence>
<dbReference type="Gene3D" id="3.40.50.2020">
    <property type="match status" value="1"/>
</dbReference>
<dbReference type="FunFam" id="3.40.50.2020:FF:000023">
    <property type="entry name" value="Probable uracil phosphoribosyltransferase"/>
    <property type="match status" value="1"/>
</dbReference>
<evidence type="ECO:0000256" key="2">
    <source>
        <dbReference type="ARBA" id="ARBA00005180"/>
    </source>
</evidence>
<dbReference type="SUPFAM" id="SSF53271">
    <property type="entry name" value="PRTase-like"/>
    <property type="match status" value="1"/>
</dbReference>
<dbReference type="NCBIfam" id="NF001097">
    <property type="entry name" value="PRK00129.1"/>
    <property type="match status" value="1"/>
</dbReference>
<evidence type="ECO:0000259" key="15">
    <source>
        <dbReference type="Pfam" id="PF14681"/>
    </source>
</evidence>
<dbReference type="STRING" id="1075417.SAMN05421823_110227"/>
<comment type="cofactor">
    <cofactor evidence="1">
        <name>Mg(2+)</name>
        <dbReference type="ChEBI" id="CHEBI:18420"/>
    </cofactor>
</comment>
<evidence type="ECO:0000256" key="8">
    <source>
        <dbReference type="ARBA" id="ARBA00022741"/>
    </source>
</evidence>
<keyword evidence="8" id="KW-0547">Nucleotide-binding</keyword>
<evidence type="ECO:0000256" key="11">
    <source>
        <dbReference type="ARBA" id="ARBA00052919"/>
    </source>
</evidence>
<dbReference type="OrthoDB" id="9781675at2"/>
<dbReference type="Pfam" id="PF14681">
    <property type="entry name" value="UPRTase"/>
    <property type="match status" value="1"/>
</dbReference>
<comment type="catalytic activity">
    <reaction evidence="11">
        <text>UMP + diphosphate = 5-phospho-alpha-D-ribose 1-diphosphate + uracil</text>
        <dbReference type="Rhea" id="RHEA:13017"/>
        <dbReference type="ChEBI" id="CHEBI:17568"/>
        <dbReference type="ChEBI" id="CHEBI:33019"/>
        <dbReference type="ChEBI" id="CHEBI:57865"/>
        <dbReference type="ChEBI" id="CHEBI:58017"/>
        <dbReference type="EC" id="2.4.2.9"/>
    </reaction>
</comment>
<dbReference type="AlphaFoldDB" id="A0A1G9QNM0"/>